<sequence length="165" mass="18785">MGLKEEIIKWLKEENLEVSEIPIPKDAPIEWAINTMVNAPFRVAISIQRPKGKTEKFAFTMAVKVAEQHKEKIIKMPEQERANMIGELLKNLYMMCPSCITIFQPDINNPDNIIVTKIIYQDKITPSEVTDSVRILSNAYGLIVTHFTIKLGGSFKQGEQTVMHI</sequence>
<dbReference type="eggNOG" id="arCOG01713">
    <property type="taxonomic scope" value="Archaea"/>
</dbReference>
<proteinExistence type="predicted"/>
<accession>L0ABU2</accession>
<dbReference type="Gene3D" id="3.30.1460.10">
    <property type="match status" value="1"/>
</dbReference>
<evidence type="ECO:0000313" key="2">
    <source>
        <dbReference type="Proteomes" id="UP000010469"/>
    </source>
</evidence>
<evidence type="ECO:0008006" key="3">
    <source>
        <dbReference type="Google" id="ProtNLM"/>
    </source>
</evidence>
<dbReference type="AlphaFoldDB" id="L0ABU2"/>
<dbReference type="CDD" id="cd17510">
    <property type="entry name" value="T3SC_YbjN-like_2"/>
    <property type="match status" value="1"/>
</dbReference>
<dbReference type="InterPro" id="IPR018747">
    <property type="entry name" value="DUF2299"/>
</dbReference>
<dbReference type="EMBL" id="CP003378">
    <property type="protein sequence ID" value="AFZ70520.1"/>
    <property type="molecule type" value="Genomic_DNA"/>
</dbReference>
<reference evidence="2" key="1">
    <citation type="submission" date="2012-03" db="EMBL/GenBank/DDBJ databases">
        <title>Complete genome of Caldisphaera lagunensis DSM 15908.</title>
        <authorList>
            <person name="Lucas S."/>
            <person name="Copeland A."/>
            <person name="Lapidus A."/>
            <person name="Glavina del Rio T."/>
            <person name="Dalin E."/>
            <person name="Tice H."/>
            <person name="Bruce D."/>
            <person name="Goodwin L."/>
            <person name="Pitluck S."/>
            <person name="Peters L."/>
            <person name="Mikhailova N."/>
            <person name="Teshima H."/>
            <person name="Kyrpides N."/>
            <person name="Mavromatis K."/>
            <person name="Ivanova N."/>
            <person name="Brettin T."/>
            <person name="Detter J.C."/>
            <person name="Han C."/>
            <person name="Larimer F."/>
            <person name="Land M."/>
            <person name="Hauser L."/>
            <person name="Markowitz V."/>
            <person name="Cheng J.-F."/>
            <person name="Hugenholtz P."/>
            <person name="Woyke T."/>
            <person name="Wu D."/>
            <person name="Spring S."/>
            <person name="Schroeder M."/>
            <person name="Brambilla E."/>
            <person name="Klenk H.-P."/>
            <person name="Eisen J.A."/>
        </authorList>
    </citation>
    <scope>NUCLEOTIDE SEQUENCE [LARGE SCALE GENOMIC DNA]</scope>
    <source>
        <strain evidence="2">DSM 15908 / JCM 11604 / IC-154</strain>
    </source>
</reference>
<dbReference type="STRING" id="1056495.Calag_0778"/>
<organism evidence="1 2">
    <name type="scientific">Caldisphaera lagunensis (strain DSM 15908 / JCM 11604 / ANMR 0165 / IC-154)</name>
    <dbReference type="NCBI Taxonomy" id="1056495"/>
    <lineage>
        <taxon>Archaea</taxon>
        <taxon>Thermoproteota</taxon>
        <taxon>Thermoprotei</taxon>
        <taxon>Acidilobales</taxon>
        <taxon>Caldisphaeraceae</taxon>
        <taxon>Caldisphaera</taxon>
    </lineage>
</organism>
<dbReference type="HOGENOM" id="CLU_1607061_0_0_2"/>
<name>L0ABU2_CALLD</name>
<protein>
    <recommendedName>
        <fullName evidence="3">DUF2299 domain-containing protein</fullName>
    </recommendedName>
</protein>
<evidence type="ECO:0000313" key="1">
    <source>
        <dbReference type="EMBL" id="AFZ70520.1"/>
    </source>
</evidence>
<dbReference type="RefSeq" id="WP_015232417.1">
    <property type="nucleotide sequence ID" value="NC_019791.1"/>
</dbReference>
<dbReference type="Proteomes" id="UP000010469">
    <property type="component" value="Chromosome"/>
</dbReference>
<dbReference type="OrthoDB" id="15032at2157"/>
<dbReference type="InParanoid" id="L0ABU2"/>
<gene>
    <name evidence="1" type="ordered locus">Calag_0778</name>
</gene>
<dbReference type="Pfam" id="PF10061">
    <property type="entry name" value="DUF2299"/>
    <property type="match status" value="1"/>
</dbReference>
<dbReference type="GeneID" id="14212038"/>
<keyword evidence="2" id="KW-1185">Reference proteome</keyword>
<dbReference type="KEGG" id="clg:Calag_0778"/>